<dbReference type="EMBL" id="BOMF01000089">
    <property type="protein sequence ID" value="GID47395.1"/>
    <property type="molecule type" value="Genomic_DNA"/>
</dbReference>
<name>A0ABQ3WMA1_9ACTN</name>
<proteinExistence type="predicted"/>
<comment type="caution">
    <text evidence="2">The sequence shown here is derived from an EMBL/GenBank/DDBJ whole genome shotgun (WGS) entry which is preliminary data.</text>
</comment>
<sequence length="252" mass="26945">MRKSLARRCAAAALAVFTGLTTVALAASPAQAAPALAGVTLSTGTVVLDGDAGCANRVKVTFKVYDPVAEDDYVSVSADVMGPDGDAVDFLFPKQASRSGDYAYLTDYVFICGGLDGPGRYTIRTELEWFGDDLVDHVVERVDTFYVKRPTSLTYDATPEPVKKNSALTHKGVLKADPVGYGAKYGLKGAVLRFYFKASGAKSYTYKGQTTTGAGGKYSKKFKATKSGTWMVVYSGSSTRQPQTRFDAVKVK</sequence>
<evidence type="ECO:0000256" key="1">
    <source>
        <dbReference type="SAM" id="SignalP"/>
    </source>
</evidence>
<feature type="signal peptide" evidence="1">
    <location>
        <begin position="1"/>
        <end position="32"/>
    </location>
</feature>
<dbReference type="RefSeq" id="WP_204297561.1">
    <property type="nucleotide sequence ID" value="NZ_BAAAGQ010000010.1"/>
</dbReference>
<gene>
    <name evidence="2" type="ORF">Aca07nite_46700</name>
</gene>
<protein>
    <submittedName>
        <fullName evidence="2">Uncharacterized protein</fullName>
    </submittedName>
</protein>
<feature type="chain" id="PRO_5045554056" evidence="1">
    <location>
        <begin position="33"/>
        <end position="252"/>
    </location>
</feature>
<reference evidence="2" key="1">
    <citation type="submission" date="2021-01" db="EMBL/GenBank/DDBJ databases">
        <title>Whole genome shotgun sequence of Actinoplanes capillaceus NBRC 16408.</title>
        <authorList>
            <person name="Komaki H."/>
            <person name="Tamura T."/>
        </authorList>
    </citation>
    <scope>NUCLEOTIDE SEQUENCE [LARGE SCALE GENOMIC DNA]</scope>
    <source>
        <strain evidence="2">NBRC 16408</strain>
    </source>
</reference>
<evidence type="ECO:0000313" key="2">
    <source>
        <dbReference type="EMBL" id="GID47395.1"/>
    </source>
</evidence>
<organism evidence="2">
    <name type="scientific">Actinoplanes campanulatus</name>
    <dbReference type="NCBI Taxonomy" id="113559"/>
    <lineage>
        <taxon>Bacteria</taxon>
        <taxon>Bacillati</taxon>
        <taxon>Actinomycetota</taxon>
        <taxon>Actinomycetes</taxon>
        <taxon>Micromonosporales</taxon>
        <taxon>Micromonosporaceae</taxon>
        <taxon>Actinoplanes</taxon>
    </lineage>
</organism>
<accession>A0ABQ3WMA1</accession>
<keyword evidence="1" id="KW-0732">Signal</keyword>